<proteinExistence type="predicted"/>
<reference evidence="2" key="1">
    <citation type="journal article" date="2022" name="Mol. Ecol. Resour.">
        <title>The genomes of chicory, endive, great burdock and yacon provide insights into Asteraceae palaeo-polyploidization history and plant inulin production.</title>
        <authorList>
            <person name="Fan W."/>
            <person name="Wang S."/>
            <person name="Wang H."/>
            <person name="Wang A."/>
            <person name="Jiang F."/>
            <person name="Liu H."/>
            <person name="Zhao H."/>
            <person name="Xu D."/>
            <person name="Zhang Y."/>
        </authorList>
    </citation>
    <scope>NUCLEOTIDE SEQUENCE [LARGE SCALE GENOMIC DNA]</scope>
    <source>
        <strain evidence="2">cv. Niubang</strain>
    </source>
</reference>
<dbReference type="EMBL" id="CM042058">
    <property type="protein sequence ID" value="KAI3684194.1"/>
    <property type="molecule type" value="Genomic_DNA"/>
</dbReference>
<sequence length="131" mass="15072">MYPFYLVVILLRVRKFEAGSDCNAALHPRQLCSFHVDASHAHLEEGRLTGHLAWGCILVWGCVLVWTLYSRQVFCLRFVGKIGNEGNDLLKMKWRIEFTHDAGRLIKDDCALQIGMVAMRVRRHSTVWEDG</sequence>
<name>A0ACB8YEM1_ARCLA</name>
<reference evidence="1 2" key="2">
    <citation type="journal article" date="2022" name="Mol. Ecol. Resour.">
        <title>The genomes of chicory, endive, great burdock and yacon provide insights into Asteraceae paleo-polyploidization history and plant inulin production.</title>
        <authorList>
            <person name="Fan W."/>
            <person name="Wang S."/>
            <person name="Wang H."/>
            <person name="Wang A."/>
            <person name="Jiang F."/>
            <person name="Liu H."/>
            <person name="Zhao H."/>
            <person name="Xu D."/>
            <person name="Zhang Y."/>
        </authorList>
    </citation>
    <scope>NUCLEOTIDE SEQUENCE [LARGE SCALE GENOMIC DNA]</scope>
    <source>
        <strain evidence="2">cv. Niubang</strain>
    </source>
</reference>
<gene>
    <name evidence="1" type="ORF">L6452_33414</name>
</gene>
<comment type="caution">
    <text evidence="1">The sequence shown here is derived from an EMBL/GenBank/DDBJ whole genome shotgun (WGS) entry which is preliminary data.</text>
</comment>
<protein>
    <submittedName>
        <fullName evidence="1">Uncharacterized protein</fullName>
    </submittedName>
</protein>
<accession>A0ACB8YEM1</accession>
<dbReference type="Proteomes" id="UP001055879">
    <property type="component" value="Linkage Group LG12"/>
</dbReference>
<organism evidence="1 2">
    <name type="scientific">Arctium lappa</name>
    <name type="common">Greater burdock</name>
    <name type="synonym">Lappa major</name>
    <dbReference type="NCBI Taxonomy" id="4217"/>
    <lineage>
        <taxon>Eukaryota</taxon>
        <taxon>Viridiplantae</taxon>
        <taxon>Streptophyta</taxon>
        <taxon>Embryophyta</taxon>
        <taxon>Tracheophyta</taxon>
        <taxon>Spermatophyta</taxon>
        <taxon>Magnoliopsida</taxon>
        <taxon>eudicotyledons</taxon>
        <taxon>Gunneridae</taxon>
        <taxon>Pentapetalae</taxon>
        <taxon>asterids</taxon>
        <taxon>campanulids</taxon>
        <taxon>Asterales</taxon>
        <taxon>Asteraceae</taxon>
        <taxon>Carduoideae</taxon>
        <taxon>Cardueae</taxon>
        <taxon>Arctiinae</taxon>
        <taxon>Arctium</taxon>
    </lineage>
</organism>
<evidence type="ECO:0000313" key="2">
    <source>
        <dbReference type="Proteomes" id="UP001055879"/>
    </source>
</evidence>
<keyword evidence="2" id="KW-1185">Reference proteome</keyword>
<evidence type="ECO:0000313" key="1">
    <source>
        <dbReference type="EMBL" id="KAI3684194.1"/>
    </source>
</evidence>